<dbReference type="Gene3D" id="3.40.630.30">
    <property type="match status" value="1"/>
</dbReference>
<gene>
    <name evidence="3" type="ORF">QTN89_23035</name>
</gene>
<comment type="caution">
    <text evidence="3">The sequence shown here is derived from an EMBL/GenBank/DDBJ whole genome shotgun (WGS) entry which is preliminary data.</text>
</comment>
<name>A0ABT7PPB2_9BACT</name>
<feature type="region of interest" description="Disordered" evidence="1">
    <location>
        <begin position="1"/>
        <end position="21"/>
    </location>
</feature>
<dbReference type="Proteomes" id="UP001239462">
    <property type="component" value="Unassembled WGS sequence"/>
</dbReference>
<dbReference type="EMBL" id="JASZZN010000021">
    <property type="protein sequence ID" value="MDM4018345.1"/>
    <property type="molecule type" value="Genomic_DNA"/>
</dbReference>
<dbReference type="InterPro" id="IPR016181">
    <property type="entry name" value="Acyl_CoA_acyltransferase"/>
</dbReference>
<feature type="compositionally biased region" description="Basic and acidic residues" evidence="1">
    <location>
        <begin position="7"/>
        <end position="19"/>
    </location>
</feature>
<organism evidence="3 4">
    <name type="scientific">Roseiconus lacunae</name>
    <dbReference type="NCBI Taxonomy" id="2605694"/>
    <lineage>
        <taxon>Bacteria</taxon>
        <taxon>Pseudomonadati</taxon>
        <taxon>Planctomycetota</taxon>
        <taxon>Planctomycetia</taxon>
        <taxon>Pirellulales</taxon>
        <taxon>Pirellulaceae</taxon>
        <taxon>Roseiconus</taxon>
    </lineage>
</organism>
<accession>A0ABT7PPB2</accession>
<protein>
    <recommendedName>
        <fullName evidence="2">N-acyl amino acid synthase FeeM catalytic core domain-containing protein</fullName>
    </recommendedName>
</protein>
<dbReference type="Pfam" id="PF21926">
    <property type="entry name" value="FeeM"/>
    <property type="match status" value="1"/>
</dbReference>
<feature type="domain" description="N-acyl amino acid synthase FeeM catalytic core" evidence="2">
    <location>
        <begin position="50"/>
        <end position="198"/>
    </location>
</feature>
<dbReference type="RefSeq" id="WP_289166151.1">
    <property type="nucleotide sequence ID" value="NZ_JASZZN010000021.1"/>
</dbReference>
<dbReference type="InterPro" id="IPR054597">
    <property type="entry name" value="FeeM_cat"/>
</dbReference>
<reference evidence="3 4" key="1">
    <citation type="submission" date="2023-06" db="EMBL/GenBank/DDBJ databases">
        <title>Roseiconus lacunae JC819 isolated from Gulf of Mannar region, Tamil Nadu.</title>
        <authorList>
            <person name="Pk S."/>
            <person name="Ch S."/>
            <person name="Ch V.R."/>
        </authorList>
    </citation>
    <scope>NUCLEOTIDE SEQUENCE [LARGE SCALE GENOMIC DNA]</scope>
    <source>
        <strain evidence="3 4">JC819</strain>
    </source>
</reference>
<evidence type="ECO:0000313" key="3">
    <source>
        <dbReference type="EMBL" id="MDM4018345.1"/>
    </source>
</evidence>
<evidence type="ECO:0000313" key="4">
    <source>
        <dbReference type="Proteomes" id="UP001239462"/>
    </source>
</evidence>
<sequence length="263" mass="29584">MRQQKTRRPEPTKRNEHGTKAAKSLTGRAVIGINEPILRLAQTRTDYEGAFSLLQRRYEESGLAGVSNASMRVMPYHLSDRSQVIVATSLRRVVGTLTLVRGAERSEFPISKTHPEVFESLQGQIDQVAEVCSLAIDTLPSASTGEMFGQLTRIMMFHARRSGIEDLVAVVNPRHVRFYERAMGFDVIGEPRPCEHVSDHLGIAIRGAVNAPSRYRKRWRKFYFEGDFSPTELAAKPMTGPDRDYFRTHLVSPPPPPARRRAG</sequence>
<evidence type="ECO:0000256" key="1">
    <source>
        <dbReference type="SAM" id="MobiDB-lite"/>
    </source>
</evidence>
<proteinExistence type="predicted"/>
<evidence type="ECO:0000259" key="2">
    <source>
        <dbReference type="Pfam" id="PF21926"/>
    </source>
</evidence>
<dbReference type="SUPFAM" id="SSF55729">
    <property type="entry name" value="Acyl-CoA N-acyltransferases (Nat)"/>
    <property type="match status" value="1"/>
</dbReference>
<keyword evidence="4" id="KW-1185">Reference proteome</keyword>